<dbReference type="SMART" id="SM00220">
    <property type="entry name" value="S_TKc"/>
    <property type="match status" value="1"/>
</dbReference>
<protein>
    <recommendedName>
        <fullName evidence="1">non-specific serine/threonine protein kinase</fullName>
        <ecNumber evidence="1">2.7.11.1</ecNumber>
    </recommendedName>
</protein>
<keyword evidence="5" id="KW-0418">Kinase</keyword>
<dbReference type="PANTHER" id="PTHR24356:SF1">
    <property type="entry name" value="SERINE_THREONINE-PROTEIN KINASE GREATWALL"/>
    <property type="match status" value="1"/>
</dbReference>
<gene>
    <name evidence="11" type="ORF">GSI_09100</name>
</gene>
<dbReference type="AlphaFoldDB" id="A0A2G8S5K0"/>
<feature type="region of interest" description="Disordered" evidence="9">
    <location>
        <begin position="146"/>
        <end position="186"/>
    </location>
</feature>
<dbReference type="GO" id="GO:0005524">
    <property type="term" value="F:ATP binding"/>
    <property type="evidence" value="ECO:0007669"/>
    <property type="project" value="UniProtKB-KW"/>
</dbReference>
<dbReference type="Proteomes" id="UP000230002">
    <property type="component" value="Unassembled WGS sequence"/>
</dbReference>
<evidence type="ECO:0000313" key="12">
    <source>
        <dbReference type="Proteomes" id="UP000230002"/>
    </source>
</evidence>
<keyword evidence="3" id="KW-0808">Transferase</keyword>
<dbReference type="SUPFAM" id="SSF56112">
    <property type="entry name" value="Protein kinase-like (PK-like)"/>
    <property type="match status" value="1"/>
</dbReference>
<evidence type="ECO:0000256" key="6">
    <source>
        <dbReference type="ARBA" id="ARBA00022840"/>
    </source>
</evidence>
<comment type="caution">
    <text evidence="11">The sequence shown here is derived from an EMBL/GenBank/DDBJ whole genome shotgun (WGS) entry which is preliminary data.</text>
</comment>
<feature type="region of interest" description="Disordered" evidence="9">
    <location>
        <begin position="233"/>
        <end position="260"/>
    </location>
</feature>
<feature type="region of interest" description="Disordered" evidence="9">
    <location>
        <begin position="1"/>
        <end position="100"/>
    </location>
</feature>
<evidence type="ECO:0000256" key="4">
    <source>
        <dbReference type="ARBA" id="ARBA00022741"/>
    </source>
</evidence>
<keyword evidence="4" id="KW-0547">Nucleotide-binding</keyword>
<evidence type="ECO:0000256" key="2">
    <source>
        <dbReference type="ARBA" id="ARBA00022527"/>
    </source>
</evidence>
<evidence type="ECO:0000313" key="11">
    <source>
        <dbReference type="EMBL" id="PIL29052.1"/>
    </source>
</evidence>
<evidence type="ECO:0000256" key="9">
    <source>
        <dbReference type="SAM" id="MobiDB-lite"/>
    </source>
</evidence>
<dbReference type="STRING" id="1077348.A0A2G8S5K0"/>
<dbReference type="InterPro" id="IPR008271">
    <property type="entry name" value="Ser/Thr_kinase_AS"/>
</dbReference>
<dbReference type="OrthoDB" id="10252171at2759"/>
<dbReference type="Pfam" id="PF00069">
    <property type="entry name" value="Pkinase"/>
    <property type="match status" value="1"/>
</dbReference>
<feature type="compositionally biased region" description="Pro residues" evidence="9">
    <location>
        <begin position="51"/>
        <end position="60"/>
    </location>
</feature>
<dbReference type="PROSITE" id="PS50011">
    <property type="entry name" value="PROTEIN_KINASE_DOM"/>
    <property type="match status" value="1"/>
</dbReference>
<dbReference type="GO" id="GO:0035556">
    <property type="term" value="P:intracellular signal transduction"/>
    <property type="evidence" value="ECO:0007669"/>
    <property type="project" value="TreeGrafter"/>
</dbReference>
<dbReference type="InterPro" id="IPR050236">
    <property type="entry name" value="Ser_Thr_kinase_AGC"/>
</dbReference>
<dbReference type="GO" id="GO:0004674">
    <property type="term" value="F:protein serine/threonine kinase activity"/>
    <property type="evidence" value="ECO:0007669"/>
    <property type="project" value="UniProtKB-KW"/>
</dbReference>
<comment type="catalytic activity">
    <reaction evidence="7">
        <text>L-threonyl-[protein] + ATP = O-phospho-L-threonyl-[protein] + ADP + H(+)</text>
        <dbReference type="Rhea" id="RHEA:46608"/>
        <dbReference type="Rhea" id="RHEA-COMP:11060"/>
        <dbReference type="Rhea" id="RHEA-COMP:11605"/>
        <dbReference type="ChEBI" id="CHEBI:15378"/>
        <dbReference type="ChEBI" id="CHEBI:30013"/>
        <dbReference type="ChEBI" id="CHEBI:30616"/>
        <dbReference type="ChEBI" id="CHEBI:61977"/>
        <dbReference type="ChEBI" id="CHEBI:456216"/>
        <dbReference type="EC" id="2.7.11.1"/>
    </reaction>
</comment>
<evidence type="ECO:0000256" key="3">
    <source>
        <dbReference type="ARBA" id="ARBA00022679"/>
    </source>
</evidence>
<reference evidence="11 12" key="1">
    <citation type="journal article" date="2015" name="Sci. Rep.">
        <title>Chromosome-level genome map provides insights into diverse defense mechanisms in the medicinal fungus Ganoderma sinense.</title>
        <authorList>
            <person name="Zhu Y."/>
            <person name="Xu J."/>
            <person name="Sun C."/>
            <person name="Zhou S."/>
            <person name="Xu H."/>
            <person name="Nelson D.R."/>
            <person name="Qian J."/>
            <person name="Song J."/>
            <person name="Luo H."/>
            <person name="Xiang L."/>
            <person name="Li Y."/>
            <person name="Xu Z."/>
            <person name="Ji A."/>
            <person name="Wang L."/>
            <person name="Lu S."/>
            <person name="Hayward A."/>
            <person name="Sun W."/>
            <person name="Li X."/>
            <person name="Schwartz D.C."/>
            <person name="Wang Y."/>
            <person name="Chen S."/>
        </authorList>
    </citation>
    <scope>NUCLEOTIDE SEQUENCE [LARGE SCALE GENOMIC DNA]</scope>
    <source>
        <strain evidence="11 12">ZZ0214-1</strain>
    </source>
</reference>
<dbReference type="InterPro" id="IPR000719">
    <property type="entry name" value="Prot_kinase_dom"/>
</dbReference>
<proteinExistence type="predicted"/>
<dbReference type="Gene3D" id="3.30.200.20">
    <property type="entry name" value="Phosphorylase Kinase, domain 1"/>
    <property type="match status" value="1"/>
</dbReference>
<evidence type="ECO:0000259" key="10">
    <source>
        <dbReference type="PROSITE" id="PS50011"/>
    </source>
</evidence>
<accession>A0A2G8S5K0</accession>
<dbReference type="EC" id="2.7.11.1" evidence="1"/>
<keyword evidence="6" id="KW-0067">ATP-binding</keyword>
<evidence type="ECO:0000256" key="8">
    <source>
        <dbReference type="ARBA" id="ARBA00048679"/>
    </source>
</evidence>
<name>A0A2G8S5K0_9APHY</name>
<dbReference type="Gene3D" id="1.10.510.10">
    <property type="entry name" value="Transferase(Phosphotransferase) domain 1"/>
    <property type="match status" value="1"/>
</dbReference>
<dbReference type="EMBL" id="AYKW01000023">
    <property type="protein sequence ID" value="PIL29052.1"/>
    <property type="molecule type" value="Genomic_DNA"/>
</dbReference>
<dbReference type="PROSITE" id="PS00108">
    <property type="entry name" value="PROTEIN_KINASE_ST"/>
    <property type="match status" value="1"/>
</dbReference>
<keyword evidence="2" id="KW-0723">Serine/threonine-protein kinase</keyword>
<feature type="compositionally biased region" description="Low complexity" evidence="9">
    <location>
        <begin position="30"/>
        <end position="44"/>
    </location>
</feature>
<comment type="catalytic activity">
    <reaction evidence="8">
        <text>L-seryl-[protein] + ATP = O-phospho-L-seryl-[protein] + ADP + H(+)</text>
        <dbReference type="Rhea" id="RHEA:17989"/>
        <dbReference type="Rhea" id="RHEA-COMP:9863"/>
        <dbReference type="Rhea" id="RHEA-COMP:11604"/>
        <dbReference type="ChEBI" id="CHEBI:15378"/>
        <dbReference type="ChEBI" id="CHEBI:29999"/>
        <dbReference type="ChEBI" id="CHEBI:30616"/>
        <dbReference type="ChEBI" id="CHEBI:83421"/>
        <dbReference type="ChEBI" id="CHEBI:456216"/>
        <dbReference type="EC" id="2.7.11.1"/>
    </reaction>
</comment>
<organism evidence="11 12">
    <name type="scientific">Ganoderma sinense ZZ0214-1</name>
    <dbReference type="NCBI Taxonomy" id="1077348"/>
    <lineage>
        <taxon>Eukaryota</taxon>
        <taxon>Fungi</taxon>
        <taxon>Dikarya</taxon>
        <taxon>Basidiomycota</taxon>
        <taxon>Agaricomycotina</taxon>
        <taxon>Agaricomycetes</taxon>
        <taxon>Polyporales</taxon>
        <taxon>Polyporaceae</taxon>
        <taxon>Ganoderma</taxon>
    </lineage>
</organism>
<dbReference type="PANTHER" id="PTHR24356">
    <property type="entry name" value="SERINE/THREONINE-PROTEIN KINASE"/>
    <property type="match status" value="1"/>
</dbReference>
<keyword evidence="12" id="KW-1185">Reference proteome</keyword>
<feature type="domain" description="Protein kinase" evidence="10">
    <location>
        <begin position="267"/>
        <end position="544"/>
    </location>
</feature>
<dbReference type="InterPro" id="IPR011009">
    <property type="entry name" value="Kinase-like_dom_sf"/>
</dbReference>
<evidence type="ECO:0000256" key="5">
    <source>
        <dbReference type="ARBA" id="ARBA00022777"/>
    </source>
</evidence>
<sequence>MPGWLSQVLIRATPNSTRPKSKPKGNAKESTTGTTARTTSSSRRPLAPSIPNRPPTPRPDILPRRSAAIPPNRRLPRKPLTILVPSKSKSSSGMRPDTGKAAGSAIYATYVPHREPTSASSRLSFSSVLAEVGVDPEIIRTVRFKEASSHPEPSGCAAPQPAVKSKGSEYVSVTQGARGRERPVPVPLPIYAPTPVPGSCPPPPSLIYAPPSLPSPSPSPAAGLYALRPSLKGSPSGYAAPPTPPRTSSSQSQKHLAGPGPVHVGSFKLLRILEKGAFTKSYAAQDTDSGRIVCARSARKDRMLQDEKIRHGLLVERRAYGLIAAAAPRDQAYLMEVFGVLQDDERVVYLMPLMEGDLIDVSKAVTSYGGLDRSLVRRWVAQLALGIDALHRMGIIHRDLKPENILVDASNLARDPSVRISDFNTAYISYSPLEDGTVCTNDKIGSAPYMAWEVDQGRWYGKMVDWWALGCIAFGMLTNTVLFEGHDDRQEYVWWGHRMDGMSYAAHQGLGKISDPEVDLIDGLVNLHPNSRFQLRHLRYHHFFLDEKKHVNTFDVLLREPAADLLTDASPSSSVEVDGSLKHEPPVHLFFQGDRPPLLAPGREARSRRYCRDEGASVEYAHVPELDDPFAGLDWLNPRGPWRV</sequence>
<evidence type="ECO:0000256" key="1">
    <source>
        <dbReference type="ARBA" id="ARBA00012513"/>
    </source>
</evidence>
<evidence type="ECO:0000256" key="7">
    <source>
        <dbReference type="ARBA" id="ARBA00047899"/>
    </source>
</evidence>